<evidence type="ECO:0000259" key="4">
    <source>
        <dbReference type="PROSITE" id="PS50075"/>
    </source>
</evidence>
<keyword evidence="2" id="KW-0596">Phosphopantetheine</keyword>
<dbReference type="InterPro" id="IPR010071">
    <property type="entry name" value="AA_adenyl_dom"/>
</dbReference>
<dbReference type="Proteomes" id="UP000248987">
    <property type="component" value="Unassembled WGS sequence"/>
</dbReference>
<dbReference type="GO" id="GO:0031177">
    <property type="term" value="F:phosphopantetheine binding"/>
    <property type="evidence" value="ECO:0007669"/>
    <property type="project" value="TreeGrafter"/>
</dbReference>
<dbReference type="GO" id="GO:0005737">
    <property type="term" value="C:cytoplasm"/>
    <property type="evidence" value="ECO:0007669"/>
    <property type="project" value="TreeGrafter"/>
</dbReference>
<evidence type="ECO:0000313" key="5">
    <source>
        <dbReference type="EMBL" id="RAJ22118.1"/>
    </source>
</evidence>
<dbReference type="Gene3D" id="3.40.50.980">
    <property type="match status" value="2"/>
</dbReference>
<dbReference type="Gene3D" id="3.30.559.10">
    <property type="entry name" value="Chloramphenicol acetyltransferase-like domain"/>
    <property type="match status" value="1"/>
</dbReference>
<dbReference type="InterPro" id="IPR036736">
    <property type="entry name" value="ACP-like_sf"/>
</dbReference>
<dbReference type="InterPro" id="IPR006162">
    <property type="entry name" value="Ppantetheine_attach_site"/>
</dbReference>
<organism evidence="5 6">
    <name type="scientific">Gelidibacter algens</name>
    <dbReference type="NCBI Taxonomy" id="49280"/>
    <lineage>
        <taxon>Bacteria</taxon>
        <taxon>Pseudomonadati</taxon>
        <taxon>Bacteroidota</taxon>
        <taxon>Flavobacteriia</taxon>
        <taxon>Flavobacteriales</taxon>
        <taxon>Flavobacteriaceae</taxon>
        <taxon>Gelidibacter</taxon>
    </lineage>
</organism>
<dbReference type="PROSITE" id="PS00012">
    <property type="entry name" value="PHOSPHOPANTETHEINE"/>
    <property type="match status" value="1"/>
</dbReference>
<dbReference type="Gene3D" id="3.40.50.1820">
    <property type="entry name" value="alpha/beta hydrolase"/>
    <property type="match status" value="1"/>
</dbReference>
<dbReference type="InterPro" id="IPR023213">
    <property type="entry name" value="CAT-like_dom_sf"/>
</dbReference>
<sequence>MDSKKTQRLLDTWKNSDKKKSLQTSISKVPLGLPIPLTSGQQRLWFLQRLLPENPVYNYSESFMLTGQLNNEAFAHSLKQVVEDNSILRSTYPYQDDKPVLVIHCGVEVKLNIIDLSKESSEDREKHKIETLLSDATRPFNLAEFPLIRTTLIKLSVSQHVFLMTMHHIIFDKWSMDLFLKALGNEYRAFVSNDSSVKEENELQFSDYAFWQRNKALDPGQVAYWKVKLGGEIPTLDLPTDYPQPPRPTYKGTSYRSKFSDDLSKRVLDLSKTLETTPYVLLLAVYYLLLHKYSGQKDILIGSPISHRINKALENIIGFFDETIVLRTTVMPEMTFADVVKSVRETTLYAFANKDVPFEVLVKELSPQRSLSVNPFFRVMFIYHAVQKSPSFGSAMELSHSFFNPGVSKFDLTLYVANQEGRLSCGFEYASDIFKESTIIQFQEHLTLLLEAVTTNPDQKILDIDMLTIKERNFFFQDPDLGIGSFQEYQGIHHIIEAVGKTFPHQTALTYKNESLTYQTLNEKADALAIAILEHTKSRNEIIGLSVDRSLDMIIGLLGILKAGCGYVPLDPNYPKDRLDFILRDAGCNLLITQTLLEKYFEGSGQQILCIDAIEVSKDRPVPSLPIVREDDVAYIIYTSGSTGRPKGVPISHKNIINSTAGRLDFYPEIPEVFLLMSSISFDSSKAGIFWTLCTGGNLVITEKQAEQDIAQIEGLISKHSATHTLMLPSLYKLILEHGSVSNLTSLKAVIVAGETCLPSLRNLHFEKLAYVNLYNEYGPTEGTVWCTAYHIKKSDAKVVPIGKPVANAKIYVLNENLGLVPFGAIGDMYIGGPGITSGYINRPELNEKAFVNNPFSNVTNDQLYKTGDRGRYDQHGNIEFLGRVDEQVKIRGFRIELDEVEKAILKNKAVNNVVVLVEEKSSTTRLIAFVETAEELNMMELKADLKKMLPDFMIPSAIFTIAELPLLPNGKIDKKSLLLLERPSSQGVVNDHDLPTSDIGRKLTEIWQDVLGLTAVGVNDNFFEIGGDSIQSIQMLAMARKEGVILSPNQIFEYQTIRELENFVLENEGQDELWDYLVPFRKTGNKKPLFCLHAGGGNVFFYKGLADYIDPDRPLYGIQASGMYGKKHKMHATISEMANDYIKAIKSVQAEGPYNIMVYCFSASVGHEMAMKFKRSGEKCNLIVMDTMAKPWSLNTPHRIKVRMVVFVNRLLKSPFSSLKNMITIRLNNASRRMKNYGGNKENTLEELQTNLERLSLTYQWEVFDGEISLILTEKAHESLNRETINSWHEFASGGVRLLKTKGSHSNLFNGNNLAYVAEDIEQCMLDKT</sequence>
<dbReference type="SUPFAM" id="SSF56801">
    <property type="entry name" value="Acetyl-CoA synthetase-like"/>
    <property type="match status" value="1"/>
</dbReference>
<reference evidence="5 6" key="1">
    <citation type="submission" date="2018-06" db="EMBL/GenBank/DDBJ databases">
        <title>Genomic Encyclopedia of Archaeal and Bacterial Type Strains, Phase II (KMG-II): from individual species to whole genera.</title>
        <authorList>
            <person name="Goeker M."/>
        </authorList>
    </citation>
    <scope>NUCLEOTIDE SEQUENCE [LARGE SCALE GENOMIC DNA]</scope>
    <source>
        <strain evidence="5 6">DSM 12408</strain>
    </source>
</reference>
<dbReference type="EMBL" id="QLLQ01000011">
    <property type="protein sequence ID" value="RAJ22118.1"/>
    <property type="molecule type" value="Genomic_DNA"/>
</dbReference>
<comment type="caution">
    <text evidence="5">The sequence shown here is derived from an EMBL/GenBank/DDBJ whole genome shotgun (WGS) entry which is preliminary data.</text>
</comment>
<accession>A0A327S0D6</accession>
<dbReference type="InterPro" id="IPR020845">
    <property type="entry name" value="AMP-binding_CS"/>
</dbReference>
<feature type="domain" description="Carrier" evidence="4">
    <location>
        <begin position="995"/>
        <end position="1069"/>
    </location>
</feature>
<dbReference type="Gene3D" id="3.30.300.30">
    <property type="match status" value="1"/>
</dbReference>
<dbReference type="Gene3D" id="2.30.38.10">
    <property type="entry name" value="Luciferase, Domain 3"/>
    <property type="match status" value="1"/>
</dbReference>
<name>A0A327S0D6_9FLAO</name>
<evidence type="ECO:0000313" key="6">
    <source>
        <dbReference type="Proteomes" id="UP000248987"/>
    </source>
</evidence>
<comment type="cofactor">
    <cofactor evidence="1">
        <name>pantetheine 4'-phosphate</name>
        <dbReference type="ChEBI" id="CHEBI:47942"/>
    </cofactor>
</comment>
<evidence type="ECO:0000256" key="2">
    <source>
        <dbReference type="ARBA" id="ARBA00022450"/>
    </source>
</evidence>
<dbReference type="Gene3D" id="1.10.1200.10">
    <property type="entry name" value="ACP-like"/>
    <property type="match status" value="1"/>
</dbReference>
<evidence type="ECO:0000256" key="1">
    <source>
        <dbReference type="ARBA" id="ARBA00001957"/>
    </source>
</evidence>
<dbReference type="Gene3D" id="3.30.559.30">
    <property type="entry name" value="Nonribosomal peptide synthetase, condensation domain"/>
    <property type="match status" value="1"/>
</dbReference>
<keyword evidence="3" id="KW-0597">Phosphoprotein</keyword>
<dbReference type="InterPro" id="IPR029058">
    <property type="entry name" value="AB_hydrolase_fold"/>
</dbReference>
<dbReference type="InterPro" id="IPR045851">
    <property type="entry name" value="AMP-bd_C_sf"/>
</dbReference>
<dbReference type="PANTHER" id="PTHR45527:SF1">
    <property type="entry name" value="FATTY ACID SYNTHASE"/>
    <property type="match status" value="1"/>
</dbReference>
<dbReference type="PROSITE" id="PS00455">
    <property type="entry name" value="AMP_BINDING"/>
    <property type="match status" value="1"/>
</dbReference>
<dbReference type="CDD" id="cd05930">
    <property type="entry name" value="A_NRPS"/>
    <property type="match status" value="1"/>
</dbReference>
<dbReference type="Pfam" id="PF00668">
    <property type="entry name" value="Condensation"/>
    <property type="match status" value="1"/>
</dbReference>
<proteinExistence type="predicted"/>
<dbReference type="GO" id="GO:0043041">
    <property type="term" value="P:amino acid activation for nonribosomal peptide biosynthetic process"/>
    <property type="evidence" value="ECO:0007669"/>
    <property type="project" value="TreeGrafter"/>
</dbReference>
<dbReference type="FunFam" id="3.40.50.980:FF:000001">
    <property type="entry name" value="Non-ribosomal peptide synthetase"/>
    <property type="match status" value="1"/>
</dbReference>
<dbReference type="FunFam" id="1.10.1200.10:FF:000005">
    <property type="entry name" value="Nonribosomal peptide synthetase 1"/>
    <property type="match status" value="1"/>
</dbReference>
<dbReference type="InterPro" id="IPR009081">
    <property type="entry name" value="PP-bd_ACP"/>
</dbReference>
<dbReference type="PANTHER" id="PTHR45527">
    <property type="entry name" value="NONRIBOSOMAL PEPTIDE SYNTHETASE"/>
    <property type="match status" value="1"/>
</dbReference>
<dbReference type="InterPro" id="IPR025110">
    <property type="entry name" value="AMP-bd_C"/>
</dbReference>
<gene>
    <name evidence="5" type="ORF">LX77_02777</name>
</gene>
<dbReference type="PROSITE" id="PS50075">
    <property type="entry name" value="CARRIER"/>
    <property type="match status" value="1"/>
</dbReference>
<dbReference type="SUPFAM" id="SSF47336">
    <property type="entry name" value="ACP-like"/>
    <property type="match status" value="1"/>
</dbReference>
<dbReference type="SUPFAM" id="SSF53474">
    <property type="entry name" value="alpha/beta-Hydrolases"/>
    <property type="match status" value="1"/>
</dbReference>
<dbReference type="Pfam" id="PF00501">
    <property type="entry name" value="AMP-binding"/>
    <property type="match status" value="1"/>
</dbReference>
<dbReference type="RefSeq" id="WP_111625927.1">
    <property type="nucleotide sequence ID" value="NZ_QLLQ01000011.1"/>
</dbReference>
<evidence type="ECO:0000256" key="3">
    <source>
        <dbReference type="ARBA" id="ARBA00022553"/>
    </source>
</evidence>
<dbReference type="CDD" id="cd19531">
    <property type="entry name" value="LCL_NRPS-like"/>
    <property type="match status" value="1"/>
</dbReference>
<dbReference type="InterPro" id="IPR000873">
    <property type="entry name" value="AMP-dep_synth/lig_dom"/>
</dbReference>
<dbReference type="Pfam" id="PF13193">
    <property type="entry name" value="AMP-binding_C"/>
    <property type="match status" value="1"/>
</dbReference>
<dbReference type="InterPro" id="IPR001031">
    <property type="entry name" value="Thioesterase"/>
</dbReference>
<dbReference type="GO" id="GO:0003824">
    <property type="term" value="F:catalytic activity"/>
    <property type="evidence" value="ECO:0007669"/>
    <property type="project" value="InterPro"/>
</dbReference>
<dbReference type="Pfam" id="PF00975">
    <property type="entry name" value="Thioesterase"/>
    <property type="match status" value="1"/>
</dbReference>
<protein>
    <submittedName>
        <fullName evidence="5">Amino acid adenylation domain-containing protein</fullName>
    </submittedName>
</protein>
<dbReference type="Pfam" id="PF00550">
    <property type="entry name" value="PP-binding"/>
    <property type="match status" value="1"/>
</dbReference>
<keyword evidence="6" id="KW-1185">Reference proteome</keyword>
<dbReference type="InterPro" id="IPR001242">
    <property type="entry name" value="Condensation_dom"/>
</dbReference>
<dbReference type="NCBIfam" id="TIGR01733">
    <property type="entry name" value="AA-adenyl-dom"/>
    <property type="match status" value="1"/>
</dbReference>
<dbReference type="GO" id="GO:0044550">
    <property type="term" value="P:secondary metabolite biosynthetic process"/>
    <property type="evidence" value="ECO:0007669"/>
    <property type="project" value="TreeGrafter"/>
</dbReference>
<dbReference type="SUPFAM" id="SSF52777">
    <property type="entry name" value="CoA-dependent acyltransferases"/>
    <property type="match status" value="2"/>
</dbReference>